<comment type="cofactor">
    <cofactor evidence="8">
        <name>Mg(2+)</name>
        <dbReference type="ChEBI" id="CHEBI:18420"/>
    </cofactor>
    <cofactor evidence="8">
        <name>Mn(2+)</name>
        <dbReference type="ChEBI" id="CHEBI:29035"/>
    </cofactor>
    <text evidence="8">Probably binds two magnesium or manganese ions per subunit.</text>
</comment>
<dbReference type="InterPro" id="IPR005135">
    <property type="entry name" value="Endo/exonuclease/phosphatase"/>
</dbReference>
<dbReference type="CDD" id="cd09073">
    <property type="entry name" value="ExoIII_AP-endo"/>
    <property type="match status" value="1"/>
</dbReference>
<keyword evidence="3 8" id="KW-0479">Metal-binding</keyword>
<dbReference type="PANTHER" id="PTHR22748:SF6">
    <property type="entry name" value="DNA-(APURINIC OR APYRIMIDINIC SITE) ENDONUCLEASE"/>
    <property type="match status" value="1"/>
</dbReference>
<feature type="active site" evidence="7">
    <location>
        <position position="105"/>
    </location>
</feature>
<dbReference type="AlphaFoldDB" id="A0A8F5GYT2"/>
<feature type="active site" description="Proton acceptor" evidence="7">
    <location>
        <position position="239"/>
    </location>
</feature>
<feature type="site" description="Important for catalytic activity" evidence="9">
    <location>
        <position position="213"/>
    </location>
</feature>
<keyword evidence="5" id="KW-0269">Exonuclease</keyword>
<keyword evidence="12" id="KW-1185">Reference proteome</keyword>
<dbReference type="PROSITE" id="PS51435">
    <property type="entry name" value="AP_NUCLEASE_F1_4"/>
    <property type="match status" value="1"/>
</dbReference>
<dbReference type="GO" id="GO:0008081">
    <property type="term" value="F:phosphoric diester hydrolase activity"/>
    <property type="evidence" value="ECO:0007669"/>
    <property type="project" value="TreeGrafter"/>
</dbReference>
<dbReference type="NCBIfam" id="TIGR00195">
    <property type="entry name" value="exoDNase_III"/>
    <property type="match status" value="1"/>
</dbReference>
<evidence type="ECO:0000256" key="8">
    <source>
        <dbReference type="PIRSR" id="PIRSR604808-2"/>
    </source>
</evidence>
<feature type="site" description="Transition state stabilizer" evidence="9">
    <location>
        <position position="146"/>
    </location>
</feature>
<evidence type="ECO:0000256" key="4">
    <source>
        <dbReference type="ARBA" id="ARBA00022801"/>
    </source>
</evidence>
<feature type="domain" description="Endonuclease/exonuclease/phosphatase" evidence="10">
    <location>
        <begin position="4"/>
        <end position="239"/>
    </location>
</feature>
<organism evidence="11 12">
    <name type="scientific">Saccharolobus shibatae</name>
    <dbReference type="NCBI Taxonomy" id="2286"/>
    <lineage>
        <taxon>Archaea</taxon>
        <taxon>Thermoproteota</taxon>
        <taxon>Thermoprotei</taxon>
        <taxon>Sulfolobales</taxon>
        <taxon>Sulfolobaceae</taxon>
        <taxon>Saccharolobus</taxon>
    </lineage>
</organism>
<protein>
    <submittedName>
        <fullName evidence="11">Exodeoxyribonuclease III</fullName>
        <ecNumber evidence="11">3.1.11.2</ecNumber>
    </submittedName>
</protein>
<proteinExistence type="predicted"/>
<keyword evidence="8" id="KW-0464">Manganese</keyword>
<evidence type="ECO:0000256" key="6">
    <source>
        <dbReference type="ARBA" id="ARBA00022842"/>
    </source>
</evidence>
<dbReference type="EMBL" id="CP077713">
    <property type="protein sequence ID" value="QXJ34574.1"/>
    <property type="molecule type" value="Genomic_DNA"/>
</dbReference>
<feature type="site" description="Interaction with DNA substrate" evidence="9">
    <location>
        <position position="239"/>
    </location>
</feature>
<sequence length="247" mass="28678">MKIASWNINGIRAALKKNLIDFIENNMFEVIMFQETKGDIVPLDFIMMGYEVISFPAKRKGYSGVMTLTRIKPINVIKGLQIKEFDDEGRTVTLELKDFYVINAYFPRAGDNLERLDFKLKFNNEIENFVLKLRKVKPVILCGDFNIAHQNIDGAFSDPTIPGLTPQERSWFSHFLSLGFIDTFRYLHPNVRKYSWWSYMGKARERNLGLRLDYCIVSEELKDRIKMADILINIQGSDHAPIILELT</sequence>
<dbReference type="GO" id="GO:0008311">
    <property type="term" value="F:double-stranded DNA 3'-5' DNA exonuclease activity"/>
    <property type="evidence" value="ECO:0007669"/>
    <property type="project" value="UniProtKB-EC"/>
</dbReference>
<evidence type="ECO:0000256" key="1">
    <source>
        <dbReference type="ARBA" id="ARBA00022490"/>
    </source>
</evidence>
<evidence type="ECO:0000256" key="9">
    <source>
        <dbReference type="PIRSR" id="PIRSR604808-3"/>
    </source>
</evidence>
<keyword evidence="6 8" id="KW-0460">Magnesium</keyword>
<dbReference type="InterPro" id="IPR004808">
    <property type="entry name" value="AP_endonuc_1"/>
</dbReference>
<keyword evidence="1" id="KW-0963">Cytoplasm</keyword>
<evidence type="ECO:0000256" key="7">
    <source>
        <dbReference type="PIRSR" id="PIRSR604808-1"/>
    </source>
</evidence>
<keyword evidence="4 11" id="KW-0378">Hydrolase</keyword>
<dbReference type="GO" id="GO:0006284">
    <property type="term" value="P:base-excision repair"/>
    <property type="evidence" value="ECO:0007669"/>
    <property type="project" value="TreeGrafter"/>
</dbReference>
<dbReference type="GeneID" id="65556551"/>
<evidence type="ECO:0000313" key="11">
    <source>
        <dbReference type="EMBL" id="QXJ34574.1"/>
    </source>
</evidence>
<feature type="active site" description="Proton donor/acceptor" evidence="7">
    <location>
        <position position="144"/>
    </location>
</feature>
<name>A0A8F5GYT2_9CREN</name>
<dbReference type="GO" id="GO:0046872">
    <property type="term" value="F:metal ion binding"/>
    <property type="evidence" value="ECO:0007669"/>
    <property type="project" value="UniProtKB-KW"/>
</dbReference>
<evidence type="ECO:0000259" key="10">
    <source>
        <dbReference type="Pfam" id="PF03372"/>
    </source>
</evidence>
<dbReference type="PANTHER" id="PTHR22748">
    <property type="entry name" value="AP ENDONUCLEASE"/>
    <property type="match status" value="1"/>
</dbReference>
<feature type="binding site" evidence="8">
    <location>
        <position position="146"/>
    </location>
    <ligand>
        <name>Mg(2+)</name>
        <dbReference type="ChEBI" id="CHEBI:18420"/>
        <label>1</label>
    </ligand>
</feature>
<evidence type="ECO:0000313" key="12">
    <source>
        <dbReference type="Proteomes" id="UP000694036"/>
    </source>
</evidence>
<accession>A0A8F5GYT2</accession>
<reference evidence="11 12" key="1">
    <citation type="journal article" date="2021" name="Environ. Microbiol.">
        <title>New insights into the diversity and evolution of the archaeal mobilome from three complete genomes of Saccharolobus shibatae.</title>
        <authorList>
            <person name="Medvedeva S."/>
            <person name="Brandt D."/>
            <person name="Cvirkaite-Krupovic V."/>
            <person name="Liu Y."/>
            <person name="Severinov K."/>
            <person name="Ishino S."/>
            <person name="Ishino Y."/>
            <person name="Prangishvili D."/>
            <person name="Kalinowski J."/>
            <person name="Krupovic M."/>
        </authorList>
    </citation>
    <scope>NUCLEOTIDE SEQUENCE [LARGE SCALE GENOMIC DNA]</scope>
    <source>
        <strain evidence="11 12">S38A</strain>
    </source>
</reference>
<evidence type="ECO:0000256" key="5">
    <source>
        <dbReference type="ARBA" id="ARBA00022839"/>
    </source>
</evidence>
<evidence type="ECO:0000256" key="3">
    <source>
        <dbReference type="ARBA" id="ARBA00022723"/>
    </source>
</evidence>
<feature type="binding site" evidence="8">
    <location>
        <position position="239"/>
    </location>
    <ligand>
        <name>Mg(2+)</name>
        <dbReference type="ChEBI" id="CHEBI:18420"/>
        <label>1</label>
    </ligand>
</feature>
<dbReference type="GO" id="GO:0003906">
    <property type="term" value="F:DNA-(apurinic or apyrimidinic site) endonuclease activity"/>
    <property type="evidence" value="ECO:0007669"/>
    <property type="project" value="TreeGrafter"/>
</dbReference>
<feature type="binding site" evidence="8">
    <location>
        <position position="7"/>
    </location>
    <ligand>
        <name>Mg(2+)</name>
        <dbReference type="ChEBI" id="CHEBI:18420"/>
        <label>1</label>
    </ligand>
</feature>
<dbReference type="RefSeq" id="WP_218259833.1">
    <property type="nucleotide sequence ID" value="NZ_CP077713.1"/>
</dbReference>
<dbReference type="Proteomes" id="UP000694036">
    <property type="component" value="Chromosome"/>
</dbReference>
<dbReference type="FunFam" id="3.60.10.10:FF:000054">
    <property type="entry name" value="Exodeoxyribonuclease III"/>
    <property type="match status" value="1"/>
</dbReference>
<feature type="binding site" evidence="8">
    <location>
        <position position="35"/>
    </location>
    <ligand>
        <name>Mg(2+)</name>
        <dbReference type="ChEBI" id="CHEBI:18420"/>
        <label>1</label>
    </ligand>
</feature>
<keyword evidence="2" id="KW-0540">Nuclease</keyword>
<dbReference type="Pfam" id="PF03372">
    <property type="entry name" value="Exo_endo_phos"/>
    <property type="match status" value="1"/>
</dbReference>
<evidence type="ECO:0000256" key="2">
    <source>
        <dbReference type="ARBA" id="ARBA00022722"/>
    </source>
</evidence>
<feature type="binding site" evidence="8">
    <location>
        <position position="144"/>
    </location>
    <ligand>
        <name>Mg(2+)</name>
        <dbReference type="ChEBI" id="CHEBI:18420"/>
        <label>1</label>
    </ligand>
</feature>
<feature type="binding site" evidence="8">
    <location>
        <position position="238"/>
    </location>
    <ligand>
        <name>Mg(2+)</name>
        <dbReference type="ChEBI" id="CHEBI:18420"/>
        <label>1</label>
    </ligand>
</feature>
<dbReference type="EC" id="3.1.11.2" evidence="11"/>
<gene>
    <name evidence="11" type="ORF">J5U22_01120</name>
</gene>
<dbReference type="NCBIfam" id="TIGR00633">
    <property type="entry name" value="xth"/>
    <property type="match status" value="1"/>
</dbReference>